<accession>A0ABS2CPP9</accession>
<dbReference type="Pfam" id="PF00933">
    <property type="entry name" value="Glyco_hydro_3"/>
    <property type="match status" value="1"/>
</dbReference>
<name>A0ABS2CPP9_9MICO</name>
<gene>
    <name evidence="6" type="ORF">JQN70_13445</name>
</gene>
<keyword evidence="4" id="KW-0326">Glycosidase</keyword>
<keyword evidence="7" id="KW-1185">Reference proteome</keyword>
<evidence type="ECO:0000256" key="1">
    <source>
        <dbReference type="ARBA" id="ARBA00005336"/>
    </source>
</evidence>
<evidence type="ECO:0000313" key="7">
    <source>
        <dbReference type="Proteomes" id="UP001430172"/>
    </source>
</evidence>
<dbReference type="InterPro" id="IPR013783">
    <property type="entry name" value="Ig-like_fold"/>
</dbReference>
<sequence>MTLDVDDLLARLTLEEKAALTSGSSFWYTAPVERLGIPAIMVSDGPHGLRAQPGVGDHVGIGGSLPATCFPTASALASTWNPSTLRRVGEALAREARASNVSVVLGPGVNMKRSPLCGRNFEYFSEDPHLAGVLATAMVTGIQSLGVGTSLKHFAANNQETDRLRVDARVDERTLREIYLPAFEKVVTSAQPWTVMCAYNKVNGLSASANPWLLTTVLREDWGFEGVVVSDWGAVYDRVPALLAGLDLEMPPALGRSPEAVVTAVRDGGLDESVLDDRVARVLRLVSRATEAAGAGETFDLDAHHALARAAAAESVVLLTNNGSLPLDPSARVALVGELARTPRFQGAGSSQVNPTRVDSVLDAAREVLGEVAFAPGYPLEDRPTADADGAALLDEARAVVRDADVAVVVVGLPASHESEGFDRTHLDLPREQLEALRAVAEEAGSTATPVVVVLVNGSVVRVDEVLPHASALVEAWLGGQAAGSGLLDVLTGRVDPSGRLAETMPLRLEDDPSFLNFPGDSQVVTYGEGRYIGYRGYDKADRQVAFPFGFGLSYTDFELSDLVVGTTGAVEDDDLAATVAVRVTNTGQRAGATVVQCYVADPEASVDREVRTLQGFAKVTLEPGASEVVEIVLDQRAFSWWSVQLDRWVVEAGRFVVAVGQHSRDLALTAEVHVDAPRVAPPLTRDSTLHEWLADPLGRELVTAAVAGGEPGAAMDDELLPVVGTMPMSTLANFGGLSLGHDALDAVAAEWTARH</sequence>
<reference evidence="6" key="1">
    <citation type="submission" date="2021-02" db="EMBL/GenBank/DDBJ databases">
        <title>Phycicoccus sp. MQZ13P-5T, whole genome shotgun sequence.</title>
        <authorList>
            <person name="Tuo L."/>
        </authorList>
    </citation>
    <scope>NUCLEOTIDE SEQUENCE</scope>
    <source>
        <strain evidence="6">MQZ13P-5</strain>
    </source>
</reference>
<proteinExistence type="inferred from homology"/>
<dbReference type="InterPro" id="IPR017853">
    <property type="entry name" value="GH"/>
</dbReference>
<dbReference type="InterPro" id="IPR001764">
    <property type="entry name" value="Glyco_hydro_3_N"/>
</dbReference>
<comment type="similarity">
    <text evidence="1 4">Belongs to the glycosyl hydrolase 3 family.</text>
</comment>
<dbReference type="EMBL" id="JAFDVD010000015">
    <property type="protein sequence ID" value="MBM6401398.1"/>
    <property type="molecule type" value="Genomic_DNA"/>
</dbReference>
<dbReference type="Proteomes" id="UP001430172">
    <property type="component" value="Unassembled WGS sequence"/>
</dbReference>
<dbReference type="Gene3D" id="3.40.50.1700">
    <property type="entry name" value="Glycoside hydrolase family 3 C-terminal domain"/>
    <property type="match status" value="1"/>
</dbReference>
<dbReference type="InterPro" id="IPR050288">
    <property type="entry name" value="Cellulose_deg_GH3"/>
</dbReference>
<dbReference type="RefSeq" id="WP_204131873.1">
    <property type="nucleotide sequence ID" value="NZ_JAFDVD010000015.1"/>
</dbReference>
<dbReference type="PANTHER" id="PTHR42715">
    <property type="entry name" value="BETA-GLUCOSIDASE"/>
    <property type="match status" value="1"/>
</dbReference>
<dbReference type="Gene3D" id="3.20.20.300">
    <property type="entry name" value="Glycoside hydrolase, family 3, N-terminal domain"/>
    <property type="match status" value="1"/>
</dbReference>
<organism evidence="6 7">
    <name type="scientific">Phycicoccus sonneratiae</name>
    <dbReference type="NCBI Taxonomy" id="2807628"/>
    <lineage>
        <taxon>Bacteria</taxon>
        <taxon>Bacillati</taxon>
        <taxon>Actinomycetota</taxon>
        <taxon>Actinomycetes</taxon>
        <taxon>Micrococcales</taxon>
        <taxon>Intrasporangiaceae</taxon>
        <taxon>Phycicoccus</taxon>
    </lineage>
</organism>
<keyword evidence="3" id="KW-0119">Carbohydrate metabolism</keyword>
<dbReference type="Pfam" id="PF14310">
    <property type="entry name" value="Fn3-like"/>
    <property type="match status" value="1"/>
</dbReference>
<dbReference type="PANTHER" id="PTHR42715:SF10">
    <property type="entry name" value="BETA-GLUCOSIDASE"/>
    <property type="match status" value="1"/>
</dbReference>
<keyword evidence="2 4" id="KW-0378">Hydrolase</keyword>
<evidence type="ECO:0000256" key="4">
    <source>
        <dbReference type="RuleBase" id="RU361161"/>
    </source>
</evidence>
<dbReference type="InterPro" id="IPR019800">
    <property type="entry name" value="Glyco_hydro_3_AS"/>
</dbReference>
<dbReference type="GO" id="GO:0016787">
    <property type="term" value="F:hydrolase activity"/>
    <property type="evidence" value="ECO:0007669"/>
    <property type="project" value="UniProtKB-KW"/>
</dbReference>
<evidence type="ECO:0000256" key="2">
    <source>
        <dbReference type="ARBA" id="ARBA00022801"/>
    </source>
</evidence>
<dbReference type="PRINTS" id="PR00133">
    <property type="entry name" value="GLHYDRLASE3"/>
</dbReference>
<dbReference type="PROSITE" id="PS00775">
    <property type="entry name" value="GLYCOSYL_HYDROL_F3"/>
    <property type="match status" value="1"/>
</dbReference>
<protein>
    <submittedName>
        <fullName evidence="6">Glycoside hydrolase family 3 C-terminal domain-containing protein</fullName>
    </submittedName>
</protein>
<comment type="caution">
    <text evidence="6">The sequence shown here is derived from an EMBL/GenBank/DDBJ whole genome shotgun (WGS) entry which is preliminary data.</text>
</comment>
<dbReference type="InterPro" id="IPR026891">
    <property type="entry name" value="Fn3-like"/>
</dbReference>
<dbReference type="Gene3D" id="2.60.40.10">
    <property type="entry name" value="Immunoglobulins"/>
    <property type="match status" value="1"/>
</dbReference>
<feature type="domain" description="Fibronectin type III-like" evidence="5">
    <location>
        <begin position="594"/>
        <end position="664"/>
    </location>
</feature>
<dbReference type="SMART" id="SM01217">
    <property type="entry name" value="Fn3_like"/>
    <property type="match status" value="1"/>
</dbReference>
<dbReference type="InterPro" id="IPR036962">
    <property type="entry name" value="Glyco_hydro_3_N_sf"/>
</dbReference>
<evidence type="ECO:0000259" key="5">
    <source>
        <dbReference type="SMART" id="SM01217"/>
    </source>
</evidence>
<dbReference type="SUPFAM" id="SSF52279">
    <property type="entry name" value="Beta-D-glucan exohydrolase, C-terminal domain"/>
    <property type="match status" value="1"/>
</dbReference>
<dbReference type="SUPFAM" id="SSF51445">
    <property type="entry name" value="(Trans)glycosidases"/>
    <property type="match status" value="1"/>
</dbReference>
<dbReference type="InterPro" id="IPR036881">
    <property type="entry name" value="Glyco_hydro_3_C_sf"/>
</dbReference>
<evidence type="ECO:0000256" key="3">
    <source>
        <dbReference type="ARBA" id="ARBA00023277"/>
    </source>
</evidence>
<evidence type="ECO:0000313" key="6">
    <source>
        <dbReference type="EMBL" id="MBM6401398.1"/>
    </source>
</evidence>
<dbReference type="Pfam" id="PF01915">
    <property type="entry name" value="Glyco_hydro_3_C"/>
    <property type="match status" value="1"/>
</dbReference>
<dbReference type="InterPro" id="IPR002772">
    <property type="entry name" value="Glyco_hydro_3_C"/>
</dbReference>